<accession>A0A2D4H888</accession>
<evidence type="ECO:0000313" key="1">
    <source>
        <dbReference type="EMBL" id="LAA68198.1"/>
    </source>
</evidence>
<protein>
    <submittedName>
        <fullName evidence="1">Uncharacterized protein</fullName>
    </submittedName>
</protein>
<organism evidence="1">
    <name type="scientific">Micrurus lemniscatus lemniscatus</name>
    <dbReference type="NCBI Taxonomy" id="129467"/>
    <lineage>
        <taxon>Eukaryota</taxon>
        <taxon>Metazoa</taxon>
        <taxon>Chordata</taxon>
        <taxon>Craniata</taxon>
        <taxon>Vertebrata</taxon>
        <taxon>Euteleostomi</taxon>
        <taxon>Lepidosauria</taxon>
        <taxon>Squamata</taxon>
        <taxon>Bifurcata</taxon>
        <taxon>Unidentata</taxon>
        <taxon>Episquamata</taxon>
        <taxon>Toxicofera</taxon>
        <taxon>Serpentes</taxon>
        <taxon>Colubroidea</taxon>
        <taxon>Elapidae</taxon>
        <taxon>Elapinae</taxon>
        <taxon>Micrurus</taxon>
    </lineage>
</organism>
<proteinExistence type="predicted"/>
<sequence>MYLVQKEDYSFKKKLVIKQNTRRSHLMSDKKKYHYQYFWGQTVAALDDLYCVECFHAHTLPCMWETDCLRHAWGWLKFISPIIQMGHDGSAVKDAEFVGWKTDTPGSRPELHIMVELPSLLQLLPT</sequence>
<reference evidence="1" key="1">
    <citation type="submission" date="2017-07" db="EMBL/GenBank/DDBJ databases">
        <authorList>
            <person name="Mikheyev A."/>
            <person name="Grau M."/>
        </authorList>
    </citation>
    <scope>NUCLEOTIDE SEQUENCE</scope>
    <source>
        <tissue evidence="1">Venom_gland</tissue>
    </source>
</reference>
<dbReference type="AlphaFoldDB" id="A0A2D4H888"/>
<dbReference type="EMBL" id="IACK01011171">
    <property type="protein sequence ID" value="LAA68198.1"/>
    <property type="molecule type" value="Transcribed_RNA"/>
</dbReference>
<reference evidence="1" key="2">
    <citation type="submission" date="2017-11" db="EMBL/GenBank/DDBJ databases">
        <title>Coralsnake Venomics: Analyses of Venom Gland Transcriptomes and Proteomes of Six Brazilian Taxa.</title>
        <authorList>
            <person name="Aird S.D."/>
            <person name="Jorge da Silva N."/>
            <person name="Qiu L."/>
            <person name="Villar-Briones A."/>
            <person name="Aparecida-Saddi V."/>
            <person name="Campos-Telles M.P."/>
            <person name="Grau M."/>
            <person name="Mikheyev A.S."/>
        </authorList>
    </citation>
    <scope>NUCLEOTIDE SEQUENCE</scope>
    <source>
        <tissue evidence="1">Venom_gland</tissue>
    </source>
</reference>
<name>A0A2D4H888_MICLE</name>